<feature type="domain" description="SKP1 component dimerisation" evidence="5">
    <location>
        <begin position="100"/>
        <end position="130"/>
    </location>
</feature>
<dbReference type="GO" id="GO:0009867">
    <property type="term" value="P:jasmonic acid mediated signaling pathway"/>
    <property type="evidence" value="ECO:0007669"/>
    <property type="project" value="UniProtKB-ARBA"/>
</dbReference>
<dbReference type="Pfam" id="PF01466">
    <property type="entry name" value="Skp1"/>
    <property type="match status" value="1"/>
</dbReference>
<reference evidence="7 8" key="1">
    <citation type="journal article" date="2024" name="Plant J.">
        <title>Genome sequences and population genomics reveal climatic adaptation and genomic divergence between two closely related sweetgum species.</title>
        <authorList>
            <person name="Xu W.Q."/>
            <person name="Ren C.Q."/>
            <person name="Zhang X.Y."/>
            <person name="Comes H.P."/>
            <person name="Liu X.H."/>
            <person name="Li Y.G."/>
            <person name="Kettle C.J."/>
            <person name="Jalonen R."/>
            <person name="Gaisberger H."/>
            <person name="Ma Y.Z."/>
            <person name="Qiu Y.X."/>
        </authorList>
    </citation>
    <scope>NUCLEOTIDE SEQUENCE [LARGE SCALE GENOMIC DNA]</scope>
    <source>
        <strain evidence="7">Hangzhou</strain>
    </source>
</reference>
<comment type="subunit">
    <text evidence="4">Part of a SCF (SKP1-cullin-F-box) protein ligase complex.</text>
</comment>
<dbReference type="InterPro" id="IPR001232">
    <property type="entry name" value="SKP1-like"/>
</dbReference>
<dbReference type="InterPro" id="IPR011333">
    <property type="entry name" value="SKP1/BTB/POZ_sf"/>
</dbReference>
<dbReference type="GO" id="GO:0016567">
    <property type="term" value="P:protein ubiquitination"/>
    <property type="evidence" value="ECO:0007669"/>
    <property type="project" value="UniProtKB-UniRule"/>
</dbReference>
<dbReference type="Proteomes" id="UP001415857">
    <property type="component" value="Unassembled WGS sequence"/>
</dbReference>
<dbReference type="SUPFAM" id="SSF81382">
    <property type="entry name" value="Skp1 dimerisation domain-like"/>
    <property type="match status" value="1"/>
</dbReference>
<evidence type="ECO:0000256" key="4">
    <source>
        <dbReference type="PIRNR" id="PIRNR028729"/>
    </source>
</evidence>
<dbReference type="PIRSF" id="PIRSF028729">
    <property type="entry name" value="E3_ubiquit_lig_SCF_Skp"/>
    <property type="match status" value="1"/>
</dbReference>
<comment type="function">
    <text evidence="4">Involved in ubiquitination and subsequent proteasomal degradation of target proteins. Together with CUL1, RBX1 and a F-box protein, it forms a SCF E3 ubiquitin ligase complex. The functional specificity of this complex depends on the type of F-box protein. In the SCF complex, it serves as an adapter that links the F-box protein to CUL1.</text>
</comment>
<dbReference type="PANTHER" id="PTHR11165">
    <property type="entry name" value="SKP1"/>
    <property type="match status" value="1"/>
</dbReference>
<comment type="caution">
    <text evidence="7">The sequence shown here is derived from an EMBL/GenBank/DDBJ whole genome shotgun (WGS) entry which is preliminary data.</text>
</comment>
<dbReference type="InterPro" id="IPR016072">
    <property type="entry name" value="Skp1_comp_dimer"/>
</dbReference>
<evidence type="ECO:0000256" key="3">
    <source>
        <dbReference type="ARBA" id="ARBA00022786"/>
    </source>
</evidence>
<dbReference type="Pfam" id="PF03931">
    <property type="entry name" value="Skp1_POZ"/>
    <property type="match status" value="1"/>
</dbReference>
<dbReference type="Gene3D" id="3.30.710.10">
    <property type="entry name" value="Potassium Channel Kv1.1, Chain A"/>
    <property type="match status" value="1"/>
</dbReference>
<protein>
    <recommendedName>
        <fullName evidence="4">SKP1-like protein</fullName>
    </recommendedName>
</protein>
<dbReference type="GO" id="GO:0006511">
    <property type="term" value="P:ubiquitin-dependent protein catabolic process"/>
    <property type="evidence" value="ECO:0007669"/>
    <property type="project" value="InterPro"/>
</dbReference>
<dbReference type="CDD" id="cd18322">
    <property type="entry name" value="BTB_POZ_SKP1"/>
    <property type="match status" value="1"/>
</dbReference>
<dbReference type="SMART" id="SM00512">
    <property type="entry name" value="Skp1"/>
    <property type="match status" value="1"/>
</dbReference>
<evidence type="ECO:0000259" key="6">
    <source>
        <dbReference type="Pfam" id="PF03931"/>
    </source>
</evidence>
<dbReference type="InterPro" id="IPR016073">
    <property type="entry name" value="Skp1_comp_POZ"/>
</dbReference>
<keyword evidence="3 4" id="KW-0833">Ubl conjugation pathway</keyword>
<feature type="domain" description="SKP1 component POZ" evidence="6">
    <location>
        <begin position="6"/>
        <end position="65"/>
    </location>
</feature>
<sequence length="130" mass="14378">MSDGNTIKLKSSDGETFEVDEAVAFQSKTIKRKSGNDYSGCKVITLSSVTGNILSMVIKFCENHVQPPFTLSAWDSGFVDVDQSTLFDLIMAAYNLEIESLQNLACKKAADMIKGKTPEEIRKTFNIKKD</sequence>
<evidence type="ECO:0000256" key="1">
    <source>
        <dbReference type="ARBA" id="ARBA00004906"/>
    </source>
</evidence>
<dbReference type="AlphaFoldDB" id="A0AAP0X5T6"/>
<name>A0AAP0X5T6_LIQFO</name>
<evidence type="ECO:0000259" key="5">
    <source>
        <dbReference type="Pfam" id="PF01466"/>
    </source>
</evidence>
<accession>A0AAP0X5T6</accession>
<comment type="pathway">
    <text evidence="1 4">Protein modification; protein ubiquitination.</text>
</comment>
<organism evidence="7 8">
    <name type="scientific">Liquidambar formosana</name>
    <name type="common">Formosan gum</name>
    <dbReference type="NCBI Taxonomy" id="63359"/>
    <lineage>
        <taxon>Eukaryota</taxon>
        <taxon>Viridiplantae</taxon>
        <taxon>Streptophyta</taxon>
        <taxon>Embryophyta</taxon>
        <taxon>Tracheophyta</taxon>
        <taxon>Spermatophyta</taxon>
        <taxon>Magnoliopsida</taxon>
        <taxon>eudicotyledons</taxon>
        <taxon>Gunneridae</taxon>
        <taxon>Pentapetalae</taxon>
        <taxon>Saxifragales</taxon>
        <taxon>Altingiaceae</taxon>
        <taxon>Liquidambar</taxon>
    </lineage>
</organism>
<evidence type="ECO:0000313" key="8">
    <source>
        <dbReference type="Proteomes" id="UP001415857"/>
    </source>
</evidence>
<evidence type="ECO:0000313" key="7">
    <source>
        <dbReference type="EMBL" id="KAK9286120.1"/>
    </source>
</evidence>
<proteinExistence type="inferred from homology"/>
<dbReference type="EMBL" id="JBBPBK010000004">
    <property type="protein sequence ID" value="KAK9286120.1"/>
    <property type="molecule type" value="Genomic_DNA"/>
</dbReference>
<dbReference type="InterPro" id="IPR036296">
    <property type="entry name" value="SKP1-like_dim_sf"/>
</dbReference>
<gene>
    <name evidence="7" type="ORF">L1049_014501</name>
</gene>
<evidence type="ECO:0000256" key="2">
    <source>
        <dbReference type="ARBA" id="ARBA00009993"/>
    </source>
</evidence>
<dbReference type="InterPro" id="IPR016897">
    <property type="entry name" value="SKP1"/>
</dbReference>
<dbReference type="SUPFAM" id="SSF54695">
    <property type="entry name" value="POZ domain"/>
    <property type="match status" value="1"/>
</dbReference>
<comment type="similarity">
    <text evidence="2 4">Belongs to the SKP1 family.</text>
</comment>
<keyword evidence="8" id="KW-1185">Reference proteome</keyword>